<sequence>MNRTIYLIIALVIIAFSVLVYTNKYMRENSSVQIIGEGFKDEFKHVTLHYFDHNELTYKEIKSQSLSADEKFEFSFPFENANLYQLSFDEKEYIPLSIEHSGTISIVRSEKKYKIEGSQSTNNIIWFEERNEQLQAKYFAQLKIDIDKAMIEDDQETIKNLTEQSEILLLEFLKEFREAIIDLGTTPAGYYALRYSDFNKEMDFVEERLVAFKKEAPNSLVTKALEKQVYQAKLTSIGNSPPQFETKDKEGKIITLNDYLGNVVLIDFWASWCRACRIENPKFAVLYETYKNKGFEIISISQDKIETVWLKSIEKDGIGAWVHIHDEDLTISKQFSISSLPQNLLLSGDGKIIAKNISAEELSTILSNL</sequence>
<feature type="domain" description="Thioredoxin" evidence="6">
    <location>
        <begin position="235"/>
        <end position="369"/>
    </location>
</feature>
<dbReference type="Pfam" id="PF00578">
    <property type="entry name" value="AhpC-TSA"/>
    <property type="match status" value="1"/>
</dbReference>
<keyword evidence="8" id="KW-1185">Reference proteome</keyword>
<dbReference type="GO" id="GO:0016209">
    <property type="term" value="F:antioxidant activity"/>
    <property type="evidence" value="ECO:0007669"/>
    <property type="project" value="InterPro"/>
</dbReference>
<dbReference type="KEGG" id="aue:C5O00_05830"/>
<evidence type="ECO:0000256" key="4">
    <source>
        <dbReference type="ARBA" id="ARBA00023284"/>
    </source>
</evidence>
<dbReference type="GO" id="GO:0016491">
    <property type="term" value="F:oxidoreductase activity"/>
    <property type="evidence" value="ECO:0007669"/>
    <property type="project" value="InterPro"/>
</dbReference>
<dbReference type="Proteomes" id="UP000238442">
    <property type="component" value="Chromosome"/>
</dbReference>
<keyword evidence="3" id="KW-1015">Disulfide bond</keyword>
<dbReference type="SUPFAM" id="SSF52833">
    <property type="entry name" value="Thioredoxin-like"/>
    <property type="match status" value="1"/>
</dbReference>
<dbReference type="CDD" id="cd02966">
    <property type="entry name" value="TlpA_like_family"/>
    <property type="match status" value="1"/>
</dbReference>
<keyword evidence="5" id="KW-1133">Transmembrane helix</keyword>
<dbReference type="InterPro" id="IPR013766">
    <property type="entry name" value="Thioredoxin_domain"/>
</dbReference>
<dbReference type="PANTHER" id="PTHR42852:SF6">
    <property type="entry name" value="THIOL:DISULFIDE INTERCHANGE PROTEIN DSBE"/>
    <property type="match status" value="1"/>
</dbReference>
<accession>A0A2S0HVS8</accession>
<dbReference type="PANTHER" id="PTHR42852">
    <property type="entry name" value="THIOL:DISULFIDE INTERCHANGE PROTEIN DSBE"/>
    <property type="match status" value="1"/>
</dbReference>
<dbReference type="RefSeq" id="WP_105215766.1">
    <property type="nucleotide sequence ID" value="NZ_CP027062.1"/>
</dbReference>
<keyword evidence="2" id="KW-0201">Cytochrome c-type biogenesis</keyword>
<dbReference type="GO" id="GO:0017004">
    <property type="term" value="P:cytochrome complex assembly"/>
    <property type="evidence" value="ECO:0007669"/>
    <property type="project" value="UniProtKB-KW"/>
</dbReference>
<dbReference type="PROSITE" id="PS51352">
    <property type="entry name" value="THIOREDOXIN_2"/>
    <property type="match status" value="1"/>
</dbReference>
<evidence type="ECO:0000256" key="2">
    <source>
        <dbReference type="ARBA" id="ARBA00022748"/>
    </source>
</evidence>
<keyword evidence="5" id="KW-0812">Transmembrane</keyword>
<evidence type="ECO:0000259" key="6">
    <source>
        <dbReference type="PROSITE" id="PS51352"/>
    </source>
</evidence>
<comment type="subcellular location">
    <subcellularLocation>
        <location evidence="1">Cell envelope</location>
    </subcellularLocation>
</comment>
<evidence type="ECO:0000313" key="7">
    <source>
        <dbReference type="EMBL" id="AVI50716.1"/>
    </source>
</evidence>
<dbReference type="GO" id="GO:0030313">
    <property type="term" value="C:cell envelope"/>
    <property type="evidence" value="ECO:0007669"/>
    <property type="project" value="UniProtKB-SubCell"/>
</dbReference>
<dbReference type="EMBL" id="CP027062">
    <property type="protein sequence ID" value="AVI50716.1"/>
    <property type="molecule type" value="Genomic_DNA"/>
</dbReference>
<evidence type="ECO:0000256" key="3">
    <source>
        <dbReference type="ARBA" id="ARBA00023157"/>
    </source>
</evidence>
<reference evidence="7 8" key="1">
    <citation type="submission" date="2018-02" db="EMBL/GenBank/DDBJ databases">
        <title>Genomic analysis of the strain RR4-38 isolated from a seawater recirculating aquaculture system.</title>
        <authorList>
            <person name="Kim Y.-S."/>
            <person name="Jang Y.H."/>
            <person name="Kim K.-H."/>
        </authorList>
    </citation>
    <scope>NUCLEOTIDE SEQUENCE [LARGE SCALE GENOMIC DNA]</scope>
    <source>
        <strain evidence="7 8">RR4-38</strain>
    </source>
</reference>
<evidence type="ECO:0000313" key="8">
    <source>
        <dbReference type="Proteomes" id="UP000238442"/>
    </source>
</evidence>
<dbReference type="InterPro" id="IPR050553">
    <property type="entry name" value="Thioredoxin_ResA/DsbE_sf"/>
</dbReference>
<dbReference type="Gene3D" id="3.40.30.10">
    <property type="entry name" value="Glutaredoxin"/>
    <property type="match status" value="1"/>
</dbReference>
<keyword evidence="4" id="KW-0676">Redox-active center</keyword>
<name>A0A2S0HVS8_9FLAO</name>
<dbReference type="OrthoDB" id="1069091at2"/>
<protein>
    <recommendedName>
        <fullName evidence="6">Thioredoxin domain-containing protein</fullName>
    </recommendedName>
</protein>
<evidence type="ECO:0000256" key="5">
    <source>
        <dbReference type="SAM" id="Phobius"/>
    </source>
</evidence>
<gene>
    <name evidence="7" type="ORF">C5O00_05830</name>
</gene>
<dbReference type="AlphaFoldDB" id="A0A2S0HVS8"/>
<proteinExistence type="predicted"/>
<keyword evidence="5" id="KW-0472">Membrane</keyword>
<organism evidence="7 8">
    <name type="scientific">Pukyongia salina</name>
    <dbReference type="NCBI Taxonomy" id="2094025"/>
    <lineage>
        <taxon>Bacteria</taxon>
        <taxon>Pseudomonadati</taxon>
        <taxon>Bacteroidota</taxon>
        <taxon>Flavobacteriia</taxon>
        <taxon>Flavobacteriales</taxon>
        <taxon>Flavobacteriaceae</taxon>
        <taxon>Pukyongia</taxon>
    </lineage>
</organism>
<dbReference type="InterPro" id="IPR036249">
    <property type="entry name" value="Thioredoxin-like_sf"/>
</dbReference>
<feature type="transmembrane region" description="Helical" evidence="5">
    <location>
        <begin position="6"/>
        <end position="23"/>
    </location>
</feature>
<dbReference type="InterPro" id="IPR000866">
    <property type="entry name" value="AhpC/TSA"/>
</dbReference>
<evidence type="ECO:0000256" key="1">
    <source>
        <dbReference type="ARBA" id="ARBA00004196"/>
    </source>
</evidence>